<dbReference type="EMBL" id="GISG01138549">
    <property type="protein sequence ID" value="MBA4644492.1"/>
    <property type="molecule type" value="Transcribed_RNA"/>
</dbReference>
<dbReference type="GO" id="GO:0005525">
    <property type="term" value="F:GTP binding"/>
    <property type="evidence" value="ECO:0007669"/>
    <property type="project" value="UniProtKB-KW"/>
</dbReference>
<keyword evidence="2" id="KW-0342">GTP-binding</keyword>
<evidence type="ECO:0000256" key="1">
    <source>
        <dbReference type="ARBA" id="ARBA00022741"/>
    </source>
</evidence>
<dbReference type="GO" id="GO:0005739">
    <property type="term" value="C:mitochondrion"/>
    <property type="evidence" value="ECO:0007669"/>
    <property type="project" value="TreeGrafter"/>
</dbReference>
<dbReference type="PANTHER" id="PTHR45782">
    <property type="entry name" value="MITOCHONDRIAL RIBOSOME-ASSOCIATED GTPASE 1"/>
    <property type="match status" value="1"/>
</dbReference>
<organism evidence="4">
    <name type="scientific">Opuntia streptacantha</name>
    <name type="common">Prickly pear cactus</name>
    <name type="synonym">Opuntia cardona</name>
    <dbReference type="NCBI Taxonomy" id="393608"/>
    <lineage>
        <taxon>Eukaryota</taxon>
        <taxon>Viridiplantae</taxon>
        <taxon>Streptophyta</taxon>
        <taxon>Embryophyta</taxon>
        <taxon>Tracheophyta</taxon>
        <taxon>Spermatophyta</taxon>
        <taxon>Magnoliopsida</taxon>
        <taxon>eudicotyledons</taxon>
        <taxon>Gunneridae</taxon>
        <taxon>Pentapetalae</taxon>
        <taxon>Caryophyllales</taxon>
        <taxon>Cactineae</taxon>
        <taxon>Cactaceae</taxon>
        <taxon>Opuntioideae</taxon>
        <taxon>Opuntia</taxon>
    </lineage>
</organism>
<name>A0A7C8ZIV9_OPUST</name>
<evidence type="ECO:0000259" key="3">
    <source>
        <dbReference type="Pfam" id="PF01926"/>
    </source>
</evidence>
<keyword evidence="1" id="KW-0547">Nucleotide-binding</keyword>
<dbReference type="PANTHER" id="PTHR45782:SF1">
    <property type="entry name" value="DAR GTPASE 2, MITOCHONDRIAL"/>
    <property type="match status" value="1"/>
</dbReference>
<dbReference type="InterPro" id="IPR006073">
    <property type="entry name" value="GTP-bd"/>
</dbReference>
<protein>
    <recommendedName>
        <fullName evidence="3">G domain-containing protein</fullName>
    </recommendedName>
</protein>
<feature type="domain" description="G" evidence="3">
    <location>
        <begin position="1"/>
        <end position="71"/>
    </location>
</feature>
<evidence type="ECO:0000256" key="2">
    <source>
        <dbReference type="ARBA" id="ARBA00023134"/>
    </source>
</evidence>
<dbReference type="GO" id="GO:0003924">
    <property type="term" value="F:GTPase activity"/>
    <property type="evidence" value="ECO:0007669"/>
    <property type="project" value="TreeGrafter"/>
</dbReference>
<dbReference type="GO" id="GO:0032543">
    <property type="term" value="P:mitochondrial translation"/>
    <property type="evidence" value="ECO:0007669"/>
    <property type="project" value="TreeGrafter"/>
</dbReference>
<evidence type="ECO:0000313" key="4">
    <source>
        <dbReference type="EMBL" id="MBA4644492.1"/>
    </source>
</evidence>
<dbReference type="AlphaFoldDB" id="A0A7C8ZIV9"/>
<reference evidence="4" key="1">
    <citation type="journal article" date="2013" name="J. Plant Res.">
        <title>Effect of fungi and light on seed germination of three Opuntia species from semiarid lands of central Mexico.</title>
        <authorList>
            <person name="Delgado-Sanchez P."/>
            <person name="Jimenez-Bremont J.F."/>
            <person name="Guerrero-Gonzalez Mde L."/>
            <person name="Flores J."/>
        </authorList>
    </citation>
    <scope>NUCLEOTIDE SEQUENCE</scope>
    <source>
        <tissue evidence="4">Cladode</tissue>
    </source>
</reference>
<dbReference type="Gene3D" id="3.40.50.300">
    <property type="entry name" value="P-loop containing nucleotide triphosphate hydrolases"/>
    <property type="match status" value="1"/>
</dbReference>
<sequence>MLVGIPNVGKSALANSLHKIGRISAAEKGKLKHAAVSPIPGETKSINSLKVASHPNIYILDTPGILAPRIIDAEICAKLALTGALVDSLAGGKALAQYFLSVLNLSDEYHKWEKLSTEDIAILEEDVKMAACMSSFDLNTTIKEEFSTDHTKDSVVLNVRRSLFKAISSFRGNLRNEEDMLRLIQAQFRALKQVFNVPVLSEEDADHIVAVKLLNLYRTGRLGHFTLDSLPLPVNS</sequence>
<dbReference type="InterPro" id="IPR027417">
    <property type="entry name" value="P-loop_NTPase"/>
</dbReference>
<dbReference type="SUPFAM" id="SSF52540">
    <property type="entry name" value="P-loop containing nucleoside triphosphate hydrolases"/>
    <property type="match status" value="1"/>
</dbReference>
<accession>A0A7C8ZIV9</accession>
<proteinExistence type="predicted"/>
<dbReference type="Pfam" id="PF01926">
    <property type="entry name" value="MMR_HSR1"/>
    <property type="match status" value="1"/>
</dbReference>
<reference evidence="4" key="2">
    <citation type="submission" date="2020-07" db="EMBL/GenBank/DDBJ databases">
        <authorList>
            <person name="Vera ALvarez R."/>
            <person name="Arias-Moreno D.M."/>
            <person name="Jimenez-Jacinto V."/>
            <person name="Jimenez-Bremont J.F."/>
            <person name="Swaminathan K."/>
            <person name="Moose S.P."/>
            <person name="Guerrero-Gonzalez M.L."/>
            <person name="Marino-Ramirez L."/>
            <person name="Landsman D."/>
            <person name="Rodriguez-Kessler M."/>
            <person name="Delgado-Sanchez P."/>
        </authorList>
    </citation>
    <scope>NUCLEOTIDE SEQUENCE</scope>
    <source>
        <tissue evidence="4">Cladode</tissue>
    </source>
</reference>